<dbReference type="Pfam" id="PF01177">
    <property type="entry name" value="Asp_Glu_race"/>
    <property type="match status" value="1"/>
</dbReference>
<name>A0ABU1Y9H9_9FLAO</name>
<comment type="caution">
    <text evidence="3">The sequence shown here is derived from an EMBL/GenBank/DDBJ whole genome shotgun (WGS) entry which is preliminary data.</text>
</comment>
<gene>
    <name evidence="3" type="ORF">J2W48_002829</name>
</gene>
<proteinExistence type="inferred from homology"/>
<dbReference type="PROSITE" id="PS00924">
    <property type="entry name" value="ASP_GLU_RACEMASE_2"/>
    <property type="match status" value="1"/>
</dbReference>
<dbReference type="Gene3D" id="3.40.50.1860">
    <property type="match status" value="2"/>
</dbReference>
<dbReference type="Proteomes" id="UP001269081">
    <property type="component" value="Unassembled WGS sequence"/>
</dbReference>
<evidence type="ECO:0000313" key="3">
    <source>
        <dbReference type="EMBL" id="MDR7210878.1"/>
    </source>
</evidence>
<keyword evidence="2 3" id="KW-0413">Isomerase</keyword>
<dbReference type="PROSITE" id="PS00923">
    <property type="entry name" value="ASP_GLU_RACEMASE_1"/>
    <property type="match status" value="1"/>
</dbReference>
<dbReference type="NCBIfam" id="TIGR00035">
    <property type="entry name" value="asp_race"/>
    <property type="match status" value="1"/>
</dbReference>
<comment type="similarity">
    <text evidence="1">Belongs to the aspartate/glutamate racemases family.</text>
</comment>
<dbReference type="PANTHER" id="PTHR21198">
    <property type="entry name" value="GLUTAMATE RACEMASE"/>
    <property type="match status" value="1"/>
</dbReference>
<dbReference type="InterPro" id="IPR033134">
    <property type="entry name" value="Asp/Glu_racemase_AS_2"/>
</dbReference>
<dbReference type="InterPro" id="IPR004380">
    <property type="entry name" value="Asp_race"/>
</dbReference>
<dbReference type="RefSeq" id="WP_310282233.1">
    <property type="nucleotide sequence ID" value="NZ_JAVDWQ010000009.1"/>
</dbReference>
<dbReference type="InterPro" id="IPR015942">
    <property type="entry name" value="Asp/Glu/hydantoin_racemase"/>
</dbReference>
<sequence>MKKIGLIGGISWVSTSDYYKLINLGINEKLGGLNFSECLVYSFNYADIKKNNDANDWDSTFKMLLKGCEFLKSGGAEAIVLCANTMHLIADKLQKEIDLPIIHIAAVTAVEIQKKEIRKVGLLGTKFTMELDFFKDKLADKGIETIIPISENDKDFIHYTIFEELGRNLVTDETKKRYLEIANELIKNGAEGIVLGCTEIPLVIKADDLSVPVFDTTLIHANSAIDFQLSF</sequence>
<dbReference type="GO" id="GO:0047689">
    <property type="term" value="F:aspartate racemase activity"/>
    <property type="evidence" value="ECO:0007669"/>
    <property type="project" value="UniProtKB-EC"/>
</dbReference>
<dbReference type="InterPro" id="IPR018187">
    <property type="entry name" value="Asp/Glu_racemase_AS_1"/>
</dbReference>
<organism evidence="3 4">
    <name type="scientific">Flavobacterium piscis</name>
    <dbReference type="NCBI Taxonomy" id="1114874"/>
    <lineage>
        <taxon>Bacteria</taxon>
        <taxon>Pseudomonadati</taxon>
        <taxon>Bacteroidota</taxon>
        <taxon>Flavobacteriia</taxon>
        <taxon>Flavobacteriales</taxon>
        <taxon>Flavobacteriaceae</taxon>
        <taxon>Flavobacterium</taxon>
    </lineage>
</organism>
<dbReference type="SUPFAM" id="SSF53681">
    <property type="entry name" value="Aspartate/glutamate racemase"/>
    <property type="match status" value="2"/>
</dbReference>
<dbReference type="EMBL" id="JAVDWQ010000009">
    <property type="protein sequence ID" value="MDR7210878.1"/>
    <property type="molecule type" value="Genomic_DNA"/>
</dbReference>
<keyword evidence="4" id="KW-1185">Reference proteome</keyword>
<evidence type="ECO:0000256" key="2">
    <source>
        <dbReference type="ARBA" id="ARBA00023235"/>
    </source>
</evidence>
<dbReference type="PANTHER" id="PTHR21198:SF7">
    <property type="entry name" value="ASPARTATE-GLUTAMATE RACEMASE FAMILY"/>
    <property type="match status" value="1"/>
</dbReference>
<dbReference type="InterPro" id="IPR001920">
    <property type="entry name" value="Asp/Glu_race"/>
</dbReference>
<accession>A0ABU1Y9H9</accession>
<evidence type="ECO:0000313" key="4">
    <source>
        <dbReference type="Proteomes" id="UP001269081"/>
    </source>
</evidence>
<dbReference type="EC" id="5.1.1.13" evidence="3"/>
<protein>
    <submittedName>
        <fullName evidence="3">Aspartate racemase</fullName>
        <ecNumber evidence="3">5.1.1.13</ecNumber>
    </submittedName>
</protein>
<evidence type="ECO:0000256" key="1">
    <source>
        <dbReference type="ARBA" id="ARBA00007847"/>
    </source>
</evidence>
<reference evidence="3 4" key="1">
    <citation type="submission" date="2023-07" db="EMBL/GenBank/DDBJ databases">
        <title>Sorghum-associated microbial communities from plants grown in Nebraska, USA.</title>
        <authorList>
            <person name="Schachtman D."/>
        </authorList>
    </citation>
    <scope>NUCLEOTIDE SEQUENCE [LARGE SCALE GENOMIC DNA]</scope>
    <source>
        <strain evidence="3 4">4129</strain>
    </source>
</reference>